<comment type="caution">
    <text evidence="1">The sequence shown here is derived from an EMBL/GenBank/DDBJ whole genome shotgun (WGS) entry which is preliminary data.</text>
</comment>
<sequence>MSAKDEKTGPLEDIVGKQITIDGKGTAKHTLNAGAEMFNEAAAYTAEDLEQEEKAVKKRLDRTLLPMEWIVFSPLVV</sequence>
<dbReference type="Proteomes" id="UP001583186">
    <property type="component" value="Unassembled WGS sequence"/>
</dbReference>
<reference evidence="1 2" key="1">
    <citation type="journal article" date="2024" name="IMA Fungus">
        <title>IMA Genome - F19 : A genome assembly and annotation guide to empower mycologists, including annotated draft genome sequences of Ceratocystis pirilliformis, Diaporthe australafricana, Fusarium ophioides, Paecilomyces lecythidis, and Sporothrix stenoceras.</title>
        <authorList>
            <person name="Aylward J."/>
            <person name="Wilson A.M."/>
            <person name="Visagie C.M."/>
            <person name="Spraker J."/>
            <person name="Barnes I."/>
            <person name="Buitendag C."/>
            <person name="Ceriani C."/>
            <person name="Del Mar Angel L."/>
            <person name="du Plessis D."/>
            <person name="Fuchs T."/>
            <person name="Gasser K."/>
            <person name="Kramer D."/>
            <person name="Li W."/>
            <person name="Munsamy K."/>
            <person name="Piso A."/>
            <person name="Price J.L."/>
            <person name="Sonnekus B."/>
            <person name="Thomas C."/>
            <person name="van der Nest A."/>
            <person name="van Dijk A."/>
            <person name="van Heerden A."/>
            <person name="van Vuuren N."/>
            <person name="Yilmaz N."/>
            <person name="Duong T.A."/>
            <person name="van der Merwe N.A."/>
            <person name="Wingfield M.J."/>
            <person name="Wingfield B.D."/>
        </authorList>
    </citation>
    <scope>NUCLEOTIDE SEQUENCE [LARGE SCALE GENOMIC DNA]</scope>
    <source>
        <strain evidence="1 2">CMW 5346</strain>
    </source>
</reference>
<keyword evidence="2" id="KW-1185">Reference proteome</keyword>
<organism evidence="1 2">
    <name type="scientific">Sporothrix stenoceras</name>
    <dbReference type="NCBI Taxonomy" id="5173"/>
    <lineage>
        <taxon>Eukaryota</taxon>
        <taxon>Fungi</taxon>
        <taxon>Dikarya</taxon>
        <taxon>Ascomycota</taxon>
        <taxon>Pezizomycotina</taxon>
        <taxon>Sordariomycetes</taxon>
        <taxon>Sordariomycetidae</taxon>
        <taxon>Ophiostomatales</taxon>
        <taxon>Ophiostomataceae</taxon>
        <taxon>Sporothrix</taxon>
    </lineage>
</organism>
<evidence type="ECO:0000313" key="2">
    <source>
        <dbReference type="Proteomes" id="UP001583186"/>
    </source>
</evidence>
<proteinExistence type="predicted"/>
<accession>A0ABR3YP44</accession>
<gene>
    <name evidence="1" type="ORF">Sste5346_008769</name>
</gene>
<dbReference type="EMBL" id="JAWCUI010000071">
    <property type="protein sequence ID" value="KAL1889650.1"/>
    <property type="molecule type" value="Genomic_DNA"/>
</dbReference>
<name>A0ABR3YP44_9PEZI</name>
<evidence type="ECO:0000313" key="1">
    <source>
        <dbReference type="EMBL" id="KAL1889650.1"/>
    </source>
</evidence>
<protein>
    <submittedName>
        <fullName evidence="1">Uncharacterized protein</fullName>
    </submittedName>
</protein>